<dbReference type="RefSeq" id="WP_138002376.1">
    <property type="nucleotide sequence ID" value="NZ_QGQD01000043.1"/>
</dbReference>
<dbReference type="InterPro" id="IPR056300">
    <property type="entry name" value="SusG-like_C"/>
</dbReference>
<keyword evidence="2 5" id="KW-0378">Hydrolase</keyword>
<evidence type="ECO:0000256" key="1">
    <source>
        <dbReference type="ARBA" id="ARBA00008061"/>
    </source>
</evidence>
<evidence type="ECO:0000259" key="6">
    <source>
        <dbReference type="SMART" id="SM00642"/>
    </source>
</evidence>
<keyword evidence="3 5" id="KW-0326">Glycosidase</keyword>
<dbReference type="Gene3D" id="2.60.40.1180">
    <property type="entry name" value="Golgi alpha-mannosidase II"/>
    <property type="match status" value="1"/>
</dbReference>
<evidence type="ECO:0000256" key="4">
    <source>
        <dbReference type="RuleBase" id="RU003615"/>
    </source>
</evidence>
<dbReference type="Proteomes" id="UP000306509">
    <property type="component" value="Unassembled WGS sequence"/>
</dbReference>
<dbReference type="Pfam" id="PF23915">
    <property type="entry name" value="SusG_C"/>
    <property type="match status" value="1"/>
</dbReference>
<dbReference type="SUPFAM" id="SSF51445">
    <property type="entry name" value="(Trans)glycosidases"/>
    <property type="match status" value="1"/>
</dbReference>
<dbReference type="Gene3D" id="3.20.20.80">
    <property type="entry name" value="Glycosidases"/>
    <property type="match status" value="1"/>
</dbReference>
<dbReference type="FunFam" id="3.90.400.10:FF:000002">
    <property type="entry name" value="Sucrose isomerase"/>
    <property type="match status" value="1"/>
</dbReference>
<dbReference type="Gene3D" id="3.90.400.10">
    <property type="entry name" value="Oligo-1,6-glucosidase, Domain 2"/>
    <property type="match status" value="1"/>
</dbReference>
<evidence type="ECO:0000313" key="8">
    <source>
        <dbReference type="Proteomes" id="UP000306509"/>
    </source>
</evidence>
<proteinExistence type="inferred from homology"/>
<dbReference type="InterPro" id="IPR045857">
    <property type="entry name" value="O16G_dom_2"/>
</dbReference>
<dbReference type="GO" id="GO:0043169">
    <property type="term" value="F:cation binding"/>
    <property type="evidence" value="ECO:0007669"/>
    <property type="project" value="InterPro"/>
</dbReference>
<dbReference type="STRING" id="180332.GCA_000797495_04919"/>
<dbReference type="Pfam" id="PF00128">
    <property type="entry name" value="Alpha-amylase"/>
    <property type="match status" value="1"/>
</dbReference>
<accession>A0A4U8Q8B7</accession>
<comment type="catalytic activity">
    <reaction evidence="5">
        <text>Endohydrolysis of (1-&gt;4)-alpha-D-glucosidic linkages in polysaccharides containing three or more (1-&gt;4)-alpha-linked D-glucose units.</text>
        <dbReference type="EC" id="3.2.1.1"/>
    </reaction>
</comment>
<dbReference type="GO" id="GO:0009313">
    <property type="term" value="P:oligosaccharide catabolic process"/>
    <property type="evidence" value="ECO:0007669"/>
    <property type="project" value="TreeGrafter"/>
</dbReference>
<evidence type="ECO:0000256" key="5">
    <source>
        <dbReference type="RuleBase" id="RU361134"/>
    </source>
</evidence>
<evidence type="ECO:0000256" key="3">
    <source>
        <dbReference type="ARBA" id="ARBA00023295"/>
    </source>
</evidence>
<feature type="domain" description="Glycosyl hydrolase family 13 catalytic" evidence="6">
    <location>
        <begin position="13"/>
        <end position="470"/>
    </location>
</feature>
<sequence length="556" mass="65087">MLKKWWHNTIGYQIYPKSFQDTNGDGIGDIRGVIRHLDDLQDLGINVIWLCPIYKSPMVDHGYDISDYDRIDPMFGTNEEMEELILEADKRGIKILMDLVVNHTSDQHEWFQKAMADPDSEYADYYIIKEGDGNNPPNNWRSIFGGSAWEKIGDTNKYYLHLFTKGQPDLNWENPKLREIIYDMVNRWLDMGLGGFRIDAISHLKKNFAYVNQPADGPDGLASAWDYFRNAKGLNVFLNELNEKTFKPHNALTIGEVDDVRPEELGEFIGDDGYFSTIFDFCHTQFHVKDKEWKDRPLEMIHELRERLFAKQDYAKGHGLMCNFTDNHDTSRSVERFIPEEYISFYSESLLASVNFFLRGIVFLYQGQEIGMRDYQKKSINEFLDLATFNNYNGYLLKGMTEEEALEKVNNECREHSRTPMQWNDRKNAGFTEGIPWFEVNPNYRRINYEAQKKDENSLLSYYKKMIALRKREDLEEAFIYGDTIPRYEDQDGIIAYERRYEGKRILAIHNCNAREIRLPLEDEIGEILLNNYEKLNVGEGNVVLSGFQSVITKLI</sequence>
<reference evidence="7 8" key="1">
    <citation type="journal article" date="2019" name="Anaerobe">
        <title>Detection of Robinsoniella peoriensis in multiple bone samples of a trauma patient.</title>
        <authorList>
            <person name="Schrottner P."/>
            <person name="Hartwich K."/>
            <person name="Bunk B."/>
            <person name="Schober I."/>
            <person name="Helbig S."/>
            <person name="Rudolph W.W."/>
            <person name="Gunzer F."/>
        </authorList>
    </citation>
    <scope>NUCLEOTIDE SEQUENCE [LARGE SCALE GENOMIC DNA]</scope>
    <source>
        <strain evidence="7 8">DSM 106044</strain>
    </source>
</reference>
<keyword evidence="8" id="KW-1185">Reference proteome</keyword>
<dbReference type="InterPro" id="IPR006047">
    <property type="entry name" value="GH13_cat_dom"/>
</dbReference>
<dbReference type="PRINTS" id="PR00110">
    <property type="entry name" value="ALPHAAMYLASE"/>
</dbReference>
<protein>
    <recommendedName>
        <fullName evidence="5">Alpha-amylase</fullName>
        <ecNumber evidence="5">3.2.1.1</ecNumber>
    </recommendedName>
</protein>
<gene>
    <name evidence="7" type="primary">malL_2</name>
    <name evidence="7" type="ORF">DSM106044_01984</name>
</gene>
<dbReference type="GO" id="GO:0004556">
    <property type="term" value="F:alpha-amylase activity"/>
    <property type="evidence" value="ECO:0007669"/>
    <property type="project" value="UniProtKB-UniRule"/>
</dbReference>
<dbReference type="EMBL" id="QGQD01000043">
    <property type="protein sequence ID" value="TLD01192.1"/>
    <property type="molecule type" value="Genomic_DNA"/>
</dbReference>
<evidence type="ECO:0000256" key="2">
    <source>
        <dbReference type="ARBA" id="ARBA00022801"/>
    </source>
</evidence>
<dbReference type="EC" id="3.2.1.1" evidence="5"/>
<dbReference type="SMART" id="SM00642">
    <property type="entry name" value="Aamy"/>
    <property type="match status" value="1"/>
</dbReference>
<dbReference type="InterPro" id="IPR017853">
    <property type="entry name" value="GH"/>
</dbReference>
<organism evidence="7 8">
    <name type="scientific">Robinsoniella peoriensis</name>
    <dbReference type="NCBI Taxonomy" id="180332"/>
    <lineage>
        <taxon>Bacteria</taxon>
        <taxon>Bacillati</taxon>
        <taxon>Bacillota</taxon>
        <taxon>Clostridia</taxon>
        <taxon>Lachnospirales</taxon>
        <taxon>Lachnospiraceae</taxon>
        <taxon>Robinsoniella</taxon>
    </lineage>
</organism>
<keyword evidence="5" id="KW-0119">Carbohydrate metabolism</keyword>
<dbReference type="PANTHER" id="PTHR10357">
    <property type="entry name" value="ALPHA-AMYLASE FAMILY MEMBER"/>
    <property type="match status" value="1"/>
</dbReference>
<dbReference type="CDD" id="cd11333">
    <property type="entry name" value="AmyAc_SI_OligoGlu_DGase"/>
    <property type="match status" value="1"/>
</dbReference>
<dbReference type="InterPro" id="IPR006046">
    <property type="entry name" value="Alpha_amylase"/>
</dbReference>
<dbReference type="SUPFAM" id="SSF51011">
    <property type="entry name" value="Glycosyl hydrolase domain"/>
    <property type="match status" value="1"/>
</dbReference>
<dbReference type="InterPro" id="IPR013780">
    <property type="entry name" value="Glyco_hydro_b"/>
</dbReference>
<dbReference type="AlphaFoldDB" id="A0A4U8Q8B7"/>
<dbReference type="FunFam" id="3.20.20.80:FF:000064">
    <property type="entry name" value="Oligo-1,6-glucosidase"/>
    <property type="match status" value="1"/>
</dbReference>
<comment type="caution">
    <text evidence="7">The sequence shown here is derived from an EMBL/GenBank/DDBJ whole genome shotgun (WGS) entry which is preliminary data.</text>
</comment>
<dbReference type="PANTHER" id="PTHR10357:SF179">
    <property type="entry name" value="NEUTRAL AND BASIC AMINO ACID TRANSPORT PROTEIN RBAT"/>
    <property type="match status" value="1"/>
</dbReference>
<comment type="similarity">
    <text evidence="1 4">Belongs to the glycosyl hydrolase 13 family.</text>
</comment>
<evidence type="ECO:0000313" key="7">
    <source>
        <dbReference type="EMBL" id="TLD01192.1"/>
    </source>
</evidence>
<name>A0A4U8Q8B7_9FIRM</name>